<keyword evidence="5 8" id="KW-0812">Transmembrane</keyword>
<comment type="similarity">
    <text evidence="2">Belongs to the auxin efflux carrier (TC 2.A.69) family.</text>
</comment>
<feature type="transmembrane region" description="Helical" evidence="8">
    <location>
        <begin position="291"/>
        <end position="311"/>
    </location>
</feature>
<feature type="transmembrane region" description="Helical" evidence="8">
    <location>
        <begin position="131"/>
        <end position="150"/>
    </location>
</feature>
<gene>
    <name evidence="9" type="ORF">CLORY_16240</name>
</gene>
<keyword evidence="4" id="KW-1003">Cell membrane</keyword>
<feature type="transmembrane region" description="Helical" evidence="8">
    <location>
        <begin position="6"/>
        <end position="24"/>
    </location>
</feature>
<dbReference type="PANTHER" id="PTHR36838">
    <property type="entry name" value="AUXIN EFFLUX CARRIER FAMILY PROTEIN"/>
    <property type="match status" value="1"/>
</dbReference>
<dbReference type="InterPro" id="IPR004776">
    <property type="entry name" value="Mem_transp_PIN-like"/>
</dbReference>
<evidence type="ECO:0000313" key="9">
    <source>
        <dbReference type="EMBL" id="OPJ62744.1"/>
    </source>
</evidence>
<comment type="subcellular location">
    <subcellularLocation>
        <location evidence="1">Cell membrane</location>
        <topology evidence="1">Multi-pass membrane protein</topology>
    </subcellularLocation>
</comment>
<dbReference type="Pfam" id="PF03547">
    <property type="entry name" value="Mem_trans"/>
    <property type="match status" value="1"/>
</dbReference>
<comment type="caution">
    <text evidence="9">The sequence shown here is derived from an EMBL/GenBank/DDBJ whole genome shotgun (WGS) entry which is preliminary data.</text>
</comment>
<evidence type="ECO:0000256" key="8">
    <source>
        <dbReference type="SAM" id="Phobius"/>
    </source>
</evidence>
<feature type="transmembrane region" description="Helical" evidence="8">
    <location>
        <begin position="201"/>
        <end position="221"/>
    </location>
</feature>
<keyword evidence="6 8" id="KW-1133">Transmembrane helix</keyword>
<dbReference type="GO" id="GO:0055085">
    <property type="term" value="P:transmembrane transport"/>
    <property type="evidence" value="ECO:0007669"/>
    <property type="project" value="InterPro"/>
</dbReference>
<feature type="transmembrane region" description="Helical" evidence="8">
    <location>
        <begin position="36"/>
        <end position="58"/>
    </location>
</feature>
<evidence type="ECO:0000256" key="7">
    <source>
        <dbReference type="ARBA" id="ARBA00023136"/>
    </source>
</evidence>
<dbReference type="STRING" id="1450648.CLORY_16240"/>
<proteinExistence type="inferred from homology"/>
<evidence type="ECO:0000256" key="5">
    <source>
        <dbReference type="ARBA" id="ARBA00022692"/>
    </source>
</evidence>
<feature type="transmembrane region" description="Helical" evidence="8">
    <location>
        <begin position="70"/>
        <end position="87"/>
    </location>
</feature>
<evidence type="ECO:0000256" key="4">
    <source>
        <dbReference type="ARBA" id="ARBA00022475"/>
    </source>
</evidence>
<evidence type="ECO:0000256" key="2">
    <source>
        <dbReference type="ARBA" id="ARBA00010145"/>
    </source>
</evidence>
<name>A0A1V4ISG8_9CLOT</name>
<dbReference type="PANTHER" id="PTHR36838:SF1">
    <property type="entry name" value="SLR1864 PROTEIN"/>
    <property type="match status" value="1"/>
</dbReference>
<feature type="transmembrane region" description="Helical" evidence="8">
    <location>
        <begin position="233"/>
        <end position="254"/>
    </location>
</feature>
<dbReference type="EMBL" id="MZGV01000013">
    <property type="protein sequence ID" value="OPJ62744.1"/>
    <property type="molecule type" value="Genomic_DNA"/>
</dbReference>
<keyword evidence="3" id="KW-0813">Transport</keyword>
<dbReference type="Gene3D" id="1.20.1530.20">
    <property type="match status" value="1"/>
</dbReference>
<feature type="transmembrane region" description="Helical" evidence="8">
    <location>
        <begin position="170"/>
        <end position="189"/>
    </location>
</feature>
<accession>A0A1V4ISG8</accession>
<organism evidence="9 10">
    <name type="scientific">Clostridium oryzae</name>
    <dbReference type="NCBI Taxonomy" id="1450648"/>
    <lineage>
        <taxon>Bacteria</taxon>
        <taxon>Bacillati</taxon>
        <taxon>Bacillota</taxon>
        <taxon>Clostridia</taxon>
        <taxon>Eubacteriales</taxon>
        <taxon>Clostridiaceae</taxon>
        <taxon>Clostridium</taxon>
    </lineage>
</organism>
<feature type="transmembrane region" description="Helical" evidence="8">
    <location>
        <begin position="99"/>
        <end position="119"/>
    </location>
</feature>
<evidence type="ECO:0000256" key="6">
    <source>
        <dbReference type="ARBA" id="ARBA00022989"/>
    </source>
</evidence>
<keyword evidence="7 8" id="KW-0472">Membrane</keyword>
<dbReference type="InterPro" id="IPR038770">
    <property type="entry name" value="Na+/solute_symporter_sf"/>
</dbReference>
<evidence type="ECO:0000256" key="3">
    <source>
        <dbReference type="ARBA" id="ARBA00022448"/>
    </source>
</evidence>
<dbReference type="Proteomes" id="UP000190080">
    <property type="component" value="Unassembled WGS sequence"/>
</dbReference>
<keyword evidence="10" id="KW-1185">Reference proteome</keyword>
<evidence type="ECO:0000313" key="10">
    <source>
        <dbReference type="Proteomes" id="UP000190080"/>
    </source>
</evidence>
<protein>
    <submittedName>
        <fullName evidence="9">Membrane transport protein</fullName>
    </submittedName>
</protein>
<dbReference type="RefSeq" id="WP_079423120.1">
    <property type="nucleotide sequence ID" value="NZ_MZGV01000013.1"/>
</dbReference>
<dbReference type="OrthoDB" id="9798064at2"/>
<dbReference type="AlphaFoldDB" id="A0A1V4ISG8"/>
<dbReference type="GO" id="GO:0005886">
    <property type="term" value="C:plasma membrane"/>
    <property type="evidence" value="ECO:0007669"/>
    <property type="project" value="UniProtKB-SubCell"/>
</dbReference>
<reference evidence="9 10" key="1">
    <citation type="submission" date="2017-03" db="EMBL/GenBank/DDBJ databases">
        <title>Genome sequence of Clostridium oryzae DSM 28571.</title>
        <authorList>
            <person name="Poehlein A."/>
            <person name="Daniel R."/>
        </authorList>
    </citation>
    <scope>NUCLEOTIDE SEQUENCE [LARGE SCALE GENOMIC DNA]</scope>
    <source>
        <strain evidence="9 10">DSM 28571</strain>
    </source>
</reference>
<evidence type="ECO:0000256" key="1">
    <source>
        <dbReference type="ARBA" id="ARBA00004651"/>
    </source>
</evidence>
<sequence length="316" mass="35217">MVLLNSLSGVLSIVIMIAIGYVLKYKGWFSEESSKLISRLVIIVALPPLMLSTVLTNLSRNEFITMGKGVVVPLLSISICYIISVLLSRMIGINREHRGLFISMFFNSNTIFIGLPVNLSLFGEKSVPFVLLYYIANTTFFWTLGVYYIANTSSKIKKQKLISIQSIKRIMSPPLMGYILALILLLLNIKLPKFIMDTAKYLGNMTTPLSMIFIGICIFSVSIKDVKLTKDMVAIIIGRFIISPLTVFLLSIVIPIPRLMREVFIIQAAMPVMTNTSIIAKAYDADAEYSAVMTVVTTVLSLITVPIYMLLMSSIR</sequence>